<name>B4HXU6_DROSE</name>
<evidence type="ECO:0000313" key="2">
    <source>
        <dbReference type="Proteomes" id="UP000001292"/>
    </source>
</evidence>
<accession>B4HXU6</accession>
<keyword evidence="2" id="KW-1185">Reference proteome</keyword>
<sequence length="61" mass="7381">MYAWPGLKLGDYRKMTRVRRIVCLNNGHNYTNASNYNYNYTNETKDEPYWLQLGKLRMHAH</sequence>
<dbReference type="OMA" id="RIVCLNN"/>
<proteinExistence type="predicted"/>
<protein>
    <submittedName>
        <fullName evidence="1">GM14089</fullName>
    </submittedName>
</protein>
<dbReference type="HOGENOM" id="CLU_2925071_0_0_1"/>
<reference evidence="1 2" key="1">
    <citation type="journal article" date="2007" name="Nature">
        <title>Evolution of genes and genomes on the Drosophila phylogeny.</title>
        <authorList>
            <consortium name="Drosophila 12 Genomes Consortium"/>
            <person name="Clark A.G."/>
            <person name="Eisen M.B."/>
            <person name="Smith D.R."/>
            <person name="Bergman C.M."/>
            <person name="Oliver B."/>
            <person name="Markow T.A."/>
            <person name="Kaufman T.C."/>
            <person name="Kellis M."/>
            <person name="Gelbart W."/>
            <person name="Iyer V.N."/>
            <person name="Pollard D.A."/>
            <person name="Sackton T.B."/>
            <person name="Larracuente A.M."/>
            <person name="Singh N.D."/>
            <person name="Abad J.P."/>
            <person name="Abt D.N."/>
            <person name="Adryan B."/>
            <person name="Aguade M."/>
            <person name="Akashi H."/>
            <person name="Anderson W.W."/>
            <person name="Aquadro C.F."/>
            <person name="Ardell D.H."/>
            <person name="Arguello R."/>
            <person name="Artieri C.G."/>
            <person name="Barbash D.A."/>
            <person name="Barker D."/>
            <person name="Barsanti P."/>
            <person name="Batterham P."/>
            <person name="Batzoglou S."/>
            <person name="Begun D."/>
            <person name="Bhutkar A."/>
            <person name="Blanco E."/>
            <person name="Bosak S.A."/>
            <person name="Bradley R.K."/>
            <person name="Brand A.D."/>
            <person name="Brent M.R."/>
            <person name="Brooks A.N."/>
            <person name="Brown R.H."/>
            <person name="Butlin R.K."/>
            <person name="Caggese C."/>
            <person name="Calvi B.R."/>
            <person name="Bernardo de Carvalho A."/>
            <person name="Caspi A."/>
            <person name="Castrezana S."/>
            <person name="Celniker S.E."/>
            <person name="Chang J.L."/>
            <person name="Chapple C."/>
            <person name="Chatterji S."/>
            <person name="Chinwalla A."/>
            <person name="Civetta A."/>
            <person name="Clifton S.W."/>
            <person name="Comeron J.M."/>
            <person name="Costello J.C."/>
            <person name="Coyne J.A."/>
            <person name="Daub J."/>
            <person name="David R.G."/>
            <person name="Delcher A.L."/>
            <person name="Delehaunty K."/>
            <person name="Do C.B."/>
            <person name="Ebling H."/>
            <person name="Edwards K."/>
            <person name="Eickbush T."/>
            <person name="Evans J.D."/>
            <person name="Filipski A."/>
            <person name="Findeiss S."/>
            <person name="Freyhult E."/>
            <person name="Fulton L."/>
            <person name="Fulton R."/>
            <person name="Garcia A.C."/>
            <person name="Gardiner A."/>
            <person name="Garfield D.A."/>
            <person name="Garvin B.E."/>
            <person name="Gibson G."/>
            <person name="Gilbert D."/>
            <person name="Gnerre S."/>
            <person name="Godfrey J."/>
            <person name="Good R."/>
            <person name="Gotea V."/>
            <person name="Gravely B."/>
            <person name="Greenberg A.J."/>
            <person name="Griffiths-Jones S."/>
            <person name="Gross S."/>
            <person name="Guigo R."/>
            <person name="Gustafson E.A."/>
            <person name="Haerty W."/>
            <person name="Hahn M.W."/>
            <person name="Halligan D.L."/>
            <person name="Halpern A.L."/>
            <person name="Halter G.M."/>
            <person name="Han M.V."/>
            <person name="Heger A."/>
            <person name="Hillier L."/>
            <person name="Hinrichs A.S."/>
            <person name="Holmes I."/>
            <person name="Hoskins R.A."/>
            <person name="Hubisz M.J."/>
            <person name="Hultmark D."/>
            <person name="Huntley M.A."/>
            <person name="Jaffe D.B."/>
            <person name="Jagadeeshan S."/>
            <person name="Jeck W.R."/>
            <person name="Johnson J."/>
            <person name="Jones C.D."/>
            <person name="Jordan W.C."/>
            <person name="Karpen G.H."/>
            <person name="Kataoka E."/>
            <person name="Keightley P.D."/>
            <person name="Kheradpour P."/>
            <person name="Kirkness E.F."/>
            <person name="Koerich L.B."/>
            <person name="Kristiansen K."/>
            <person name="Kudrna D."/>
            <person name="Kulathinal R.J."/>
            <person name="Kumar S."/>
            <person name="Kwok R."/>
            <person name="Lander E."/>
            <person name="Langley C.H."/>
            <person name="Lapoint R."/>
            <person name="Lazzaro B.P."/>
            <person name="Lee S.J."/>
            <person name="Levesque L."/>
            <person name="Li R."/>
            <person name="Lin C.F."/>
            <person name="Lin M.F."/>
            <person name="Lindblad-Toh K."/>
            <person name="Llopart A."/>
            <person name="Long M."/>
            <person name="Low L."/>
            <person name="Lozovsky E."/>
            <person name="Lu J."/>
            <person name="Luo M."/>
            <person name="Machado C.A."/>
            <person name="Makalowski W."/>
            <person name="Marzo M."/>
            <person name="Matsuda M."/>
            <person name="Matzkin L."/>
            <person name="McAllister B."/>
            <person name="McBride C.S."/>
            <person name="McKernan B."/>
            <person name="McKernan K."/>
            <person name="Mendez-Lago M."/>
            <person name="Minx P."/>
            <person name="Mollenhauer M.U."/>
            <person name="Montooth K."/>
            <person name="Mount S.M."/>
            <person name="Mu X."/>
            <person name="Myers E."/>
            <person name="Negre B."/>
            <person name="Newfeld S."/>
            <person name="Nielsen R."/>
            <person name="Noor M.A."/>
            <person name="O'Grady P."/>
            <person name="Pachter L."/>
            <person name="Papaceit M."/>
            <person name="Parisi M.J."/>
            <person name="Parisi M."/>
            <person name="Parts L."/>
            <person name="Pedersen J.S."/>
            <person name="Pesole G."/>
            <person name="Phillippy A.M."/>
            <person name="Ponting C.P."/>
            <person name="Pop M."/>
            <person name="Porcelli D."/>
            <person name="Powell J.R."/>
            <person name="Prohaska S."/>
            <person name="Pruitt K."/>
            <person name="Puig M."/>
            <person name="Quesneville H."/>
            <person name="Ram K.R."/>
            <person name="Rand D."/>
            <person name="Rasmussen M.D."/>
            <person name="Reed L.K."/>
            <person name="Reenan R."/>
            <person name="Reily A."/>
            <person name="Remington K.A."/>
            <person name="Rieger T.T."/>
            <person name="Ritchie M.G."/>
            <person name="Robin C."/>
            <person name="Rogers Y.H."/>
            <person name="Rohde C."/>
            <person name="Rozas J."/>
            <person name="Rubenfield M.J."/>
            <person name="Ruiz A."/>
            <person name="Russo S."/>
            <person name="Salzberg S.L."/>
            <person name="Sanchez-Gracia A."/>
            <person name="Saranga D.J."/>
            <person name="Sato H."/>
            <person name="Schaeffer S.W."/>
            <person name="Schatz M.C."/>
            <person name="Schlenke T."/>
            <person name="Schwartz R."/>
            <person name="Segarra C."/>
            <person name="Singh R.S."/>
            <person name="Sirot L."/>
            <person name="Sirota M."/>
            <person name="Sisneros N.B."/>
            <person name="Smith C.D."/>
            <person name="Smith T.F."/>
            <person name="Spieth J."/>
            <person name="Stage D.E."/>
            <person name="Stark A."/>
            <person name="Stephan W."/>
            <person name="Strausberg R.L."/>
            <person name="Strempel S."/>
            <person name="Sturgill D."/>
            <person name="Sutton G."/>
            <person name="Sutton G.G."/>
            <person name="Tao W."/>
            <person name="Teichmann S."/>
            <person name="Tobari Y.N."/>
            <person name="Tomimura Y."/>
            <person name="Tsolas J.M."/>
            <person name="Valente V.L."/>
            <person name="Venter E."/>
            <person name="Venter J.C."/>
            <person name="Vicario S."/>
            <person name="Vieira F.G."/>
            <person name="Vilella A.J."/>
            <person name="Villasante A."/>
            <person name="Walenz B."/>
            <person name="Wang J."/>
            <person name="Wasserman M."/>
            <person name="Watts T."/>
            <person name="Wilson D."/>
            <person name="Wilson R.K."/>
            <person name="Wing R.A."/>
            <person name="Wolfner M.F."/>
            <person name="Wong A."/>
            <person name="Wong G.K."/>
            <person name="Wu C.I."/>
            <person name="Wu G."/>
            <person name="Yamamoto D."/>
            <person name="Yang H.P."/>
            <person name="Yang S.P."/>
            <person name="Yorke J.A."/>
            <person name="Yoshida K."/>
            <person name="Zdobnov E."/>
            <person name="Zhang P."/>
            <person name="Zhang Y."/>
            <person name="Zimin A.V."/>
            <person name="Baldwin J."/>
            <person name="Abdouelleil A."/>
            <person name="Abdulkadir J."/>
            <person name="Abebe A."/>
            <person name="Abera B."/>
            <person name="Abreu J."/>
            <person name="Acer S.C."/>
            <person name="Aftuck L."/>
            <person name="Alexander A."/>
            <person name="An P."/>
            <person name="Anderson E."/>
            <person name="Anderson S."/>
            <person name="Arachi H."/>
            <person name="Azer M."/>
            <person name="Bachantsang P."/>
            <person name="Barry A."/>
            <person name="Bayul T."/>
            <person name="Berlin A."/>
            <person name="Bessette D."/>
            <person name="Bloom T."/>
            <person name="Blye J."/>
            <person name="Boguslavskiy L."/>
            <person name="Bonnet C."/>
            <person name="Boukhgalter B."/>
            <person name="Bourzgui I."/>
            <person name="Brown A."/>
            <person name="Cahill P."/>
            <person name="Channer S."/>
            <person name="Cheshatsang Y."/>
            <person name="Chuda L."/>
            <person name="Citroen M."/>
            <person name="Collymore A."/>
            <person name="Cooke P."/>
            <person name="Costello M."/>
            <person name="D'Aco K."/>
            <person name="Daza R."/>
            <person name="De Haan G."/>
            <person name="DeGray S."/>
            <person name="DeMaso C."/>
            <person name="Dhargay N."/>
            <person name="Dooley K."/>
            <person name="Dooley E."/>
            <person name="Doricent M."/>
            <person name="Dorje P."/>
            <person name="Dorjee K."/>
            <person name="Dupes A."/>
            <person name="Elong R."/>
            <person name="Falk J."/>
            <person name="Farina A."/>
            <person name="Faro S."/>
            <person name="Ferguson D."/>
            <person name="Fisher S."/>
            <person name="Foley C.D."/>
            <person name="Franke A."/>
            <person name="Friedrich D."/>
            <person name="Gadbois L."/>
            <person name="Gearin G."/>
            <person name="Gearin C.R."/>
            <person name="Giannoukos G."/>
            <person name="Goode T."/>
            <person name="Graham J."/>
            <person name="Grandbois E."/>
            <person name="Grewal S."/>
            <person name="Gyaltsen K."/>
            <person name="Hafez N."/>
            <person name="Hagos B."/>
            <person name="Hall J."/>
            <person name="Henson C."/>
            <person name="Hollinger A."/>
            <person name="Honan T."/>
            <person name="Huard M.D."/>
            <person name="Hughes L."/>
            <person name="Hurhula B."/>
            <person name="Husby M.E."/>
            <person name="Kamat A."/>
            <person name="Kanga B."/>
            <person name="Kashin S."/>
            <person name="Khazanovich D."/>
            <person name="Kisner P."/>
            <person name="Lance K."/>
            <person name="Lara M."/>
            <person name="Lee W."/>
            <person name="Lennon N."/>
            <person name="Letendre F."/>
            <person name="LeVine R."/>
            <person name="Lipovsky A."/>
            <person name="Liu X."/>
            <person name="Liu J."/>
            <person name="Liu S."/>
            <person name="Lokyitsang T."/>
            <person name="Lokyitsang Y."/>
            <person name="Lubonja R."/>
            <person name="Lui A."/>
            <person name="MacDonald P."/>
            <person name="Magnisalis V."/>
            <person name="Maru K."/>
            <person name="Matthews C."/>
            <person name="McCusker W."/>
            <person name="McDonough S."/>
            <person name="Mehta T."/>
            <person name="Meldrim J."/>
            <person name="Meneus L."/>
            <person name="Mihai O."/>
            <person name="Mihalev A."/>
            <person name="Mihova T."/>
            <person name="Mittelman R."/>
            <person name="Mlenga V."/>
            <person name="Montmayeur A."/>
            <person name="Mulrain L."/>
            <person name="Navidi A."/>
            <person name="Naylor J."/>
            <person name="Negash T."/>
            <person name="Nguyen T."/>
            <person name="Nguyen N."/>
            <person name="Nicol R."/>
            <person name="Norbu C."/>
            <person name="Norbu N."/>
            <person name="Novod N."/>
            <person name="O'Neill B."/>
            <person name="Osman S."/>
            <person name="Markiewicz E."/>
            <person name="Oyono O.L."/>
            <person name="Patti C."/>
            <person name="Phunkhang P."/>
            <person name="Pierre F."/>
            <person name="Priest M."/>
            <person name="Raghuraman S."/>
            <person name="Rege F."/>
            <person name="Reyes R."/>
            <person name="Rise C."/>
            <person name="Rogov P."/>
            <person name="Ross K."/>
            <person name="Ryan E."/>
            <person name="Settipalli S."/>
            <person name="Shea T."/>
            <person name="Sherpa N."/>
            <person name="Shi L."/>
            <person name="Shih D."/>
            <person name="Sparrow T."/>
            <person name="Spaulding J."/>
            <person name="Stalker J."/>
            <person name="Stange-Thomann N."/>
            <person name="Stavropoulos S."/>
            <person name="Stone C."/>
            <person name="Strader C."/>
            <person name="Tesfaye S."/>
            <person name="Thomson T."/>
            <person name="Thoulutsang Y."/>
            <person name="Thoulutsang D."/>
            <person name="Topham K."/>
            <person name="Topping I."/>
            <person name="Tsamla T."/>
            <person name="Vassiliev H."/>
            <person name="Vo A."/>
            <person name="Wangchuk T."/>
            <person name="Wangdi T."/>
            <person name="Weiand M."/>
            <person name="Wilkinson J."/>
            <person name="Wilson A."/>
            <person name="Yadav S."/>
            <person name="Young G."/>
            <person name="Yu Q."/>
            <person name="Zembek L."/>
            <person name="Zhong D."/>
            <person name="Zimmer A."/>
            <person name="Zwirko Z."/>
            <person name="Jaffe D.B."/>
            <person name="Alvarez P."/>
            <person name="Brockman W."/>
            <person name="Butler J."/>
            <person name="Chin C."/>
            <person name="Gnerre S."/>
            <person name="Grabherr M."/>
            <person name="Kleber M."/>
            <person name="Mauceli E."/>
            <person name="MacCallum I."/>
        </authorList>
    </citation>
    <scope>NUCLEOTIDE SEQUENCE [LARGE SCALE GENOMIC DNA]</scope>
    <source>
        <strain evidence="2">Rob3c / Tucson 14021-0248.25</strain>
    </source>
</reference>
<dbReference type="Proteomes" id="UP000001292">
    <property type="component" value="Unassembled WGS sequence"/>
</dbReference>
<evidence type="ECO:0000313" key="1">
    <source>
        <dbReference type="EMBL" id="EDW51876.1"/>
    </source>
</evidence>
<organism evidence="2">
    <name type="scientific">Drosophila sechellia</name>
    <name type="common">Fruit fly</name>
    <dbReference type="NCBI Taxonomy" id="7238"/>
    <lineage>
        <taxon>Eukaryota</taxon>
        <taxon>Metazoa</taxon>
        <taxon>Ecdysozoa</taxon>
        <taxon>Arthropoda</taxon>
        <taxon>Hexapoda</taxon>
        <taxon>Insecta</taxon>
        <taxon>Pterygota</taxon>
        <taxon>Neoptera</taxon>
        <taxon>Endopterygota</taxon>
        <taxon>Diptera</taxon>
        <taxon>Brachycera</taxon>
        <taxon>Muscomorpha</taxon>
        <taxon>Ephydroidea</taxon>
        <taxon>Drosophilidae</taxon>
        <taxon>Drosophila</taxon>
        <taxon>Sophophora</taxon>
    </lineage>
</organism>
<dbReference type="EMBL" id="CH480818">
    <property type="protein sequence ID" value="EDW51876.1"/>
    <property type="molecule type" value="Genomic_DNA"/>
</dbReference>
<gene>
    <name evidence="1" type="primary">Dsec\GM14089</name>
    <name evidence="1" type="ORF">Dsec_GM14089</name>
</gene>
<dbReference type="AlphaFoldDB" id="B4HXU6"/>